<dbReference type="OrthoDB" id="6159439at2759"/>
<evidence type="ECO:0000313" key="2">
    <source>
        <dbReference type="Proteomes" id="UP000507470"/>
    </source>
</evidence>
<protein>
    <submittedName>
        <fullName evidence="1">Uncharacterized protein</fullName>
    </submittedName>
</protein>
<name>A0A6J8AD76_MYTCO</name>
<gene>
    <name evidence="1" type="ORF">MCOR_6200</name>
</gene>
<reference evidence="1 2" key="1">
    <citation type="submission" date="2020-06" db="EMBL/GenBank/DDBJ databases">
        <authorList>
            <person name="Li R."/>
            <person name="Bekaert M."/>
        </authorList>
    </citation>
    <scope>NUCLEOTIDE SEQUENCE [LARGE SCALE GENOMIC DNA]</scope>
    <source>
        <strain evidence="2">wild</strain>
    </source>
</reference>
<proteinExistence type="predicted"/>
<sequence length="266" mass="30820">MANAMLAVNFVPNKFGRVRLEQNGYQYMLQLTRITTPSTKTQNHHSQPPSTIRVKAEAVLNIMRERCMKETTPIPTIYEEERVKLRSLEYMVVNPDHDDVIAELPTYYEKRMSLYRARSKETPLLPITRIDVNLEGKWTQTSAGELFLFADDSNAEKILIFTTTRNFTSLVAADVIYGDGTFYTSPTHAMMRYNQISAMMKYDKIVAMMKNNQIVAMMKYGQIIATMKYDQIVAVMKYDSIIDMMKYDQMSAMMKYDQISATMKYD</sequence>
<evidence type="ECO:0000313" key="1">
    <source>
        <dbReference type="EMBL" id="CAC5365570.1"/>
    </source>
</evidence>
<dbReference type="AlphaFoldDB" id="A0A6J8AD76"/>
<accession>A0A6J8AD76</accession>
<organism evidence="1 2">
    <name type="scientific">Mytilus coruscus</name>
    <name type="common">Sea mussel</name>
    <dbReference type="NCBI Taxonomy" id="42192"/>
    <lineage>
        <taxon>Eukaryota</taxon>
        <taxon>Metazoa</taxon>
        <taxon>Spiralia</taxon>
        <taxon>Lophotrochozoa</taxon>
        <taxon>Mollusca</taxon>
        <taxon>Bivalvia</taxon>
        <taxon>Autobranchia</taxon>
        <taxon>Pteriomorphia</taxon>
        <taxon>Mytilida</taxon>
        <taxon>Mytiloidea</taxon>
        <taxon>Mytilidae</taxon>
        <taxon>Mytilinae</taxon>
        <taxon>Mytilus</taxon>
    </lineage>
</organism>
<dbReference type="Proteomes" id="UP000507470">
    <property type="component" value="Unassembled WGS sequence"/>
</dbReference>
<dbReference type="EMBL" id="CACVKT020001141">
    <property type="protein sequence ID" value="CAC5365570.1"/>
    <property type="molecule type" value="Genomic_DNA"/>
</dbReference>
<keyword evidence="2" id="KW-1185">Reference proteome</keyword>